<dbReference type="EMBL" id="JACMSC010000002">
    <property type="protein sequence ID" value="KAG6532765.1"/>
    <property type="molecule type" value="Genomic_DNA"/>
</dbReference>
<accession>A0A8J5LP09</accession>
<dbReference type="GO" id="GO:0046527">
    <property type="term" value="F:glucosyltransferase activity"/>
    <property type="evidence" value="ECO:0007669"/>
    <property type="project" value="TreeGrafter"/>
</dbReference>
<dbReference type="PANTHER" id="PTHR12741:SF48">
    <property type="entry name" value="1,3-BETA-GLUCAN SYNTHASE COMPONENT FKS1-RELATED"/>
    <property type="match status" value="1"/>
</dbReference>
<name>A0A8J5LP09_ZINOF</name>
<evidence type="ECO:0000259" key="1">
    <source>
        <dbReference type="Pfam" id="PF25968"/>
    </source>
</evidence>
<dbReference type="PANTHER" id="PTHR12741">
    <property type="entry name" value="LYST-INTERACTING PROTEIN LIP5 DOPAMINE RESPONSIVE PROTEIN DRG-1"/>
    <property type="match status" value="1"/>
</dbReference>
<feature type="domain" description="Callose synthase helical" evidence="1">
    <location>
        <begin position="40"/>
        <end position="165"/>
    </location>
</feature>
<organism evidence="2 3">
    <name type="scientific">Zingiber officinale</name>
    <name type="common">Ginger</name>
    <name type="synonym">Amomum zingiber</name>
    <dbReference type="NCBI Taxonomy" id="94328"/>
    <lineage>
        <taxon>Eukaryota</taxon>
        <taxon>Viridiplantae</taxon>
        <taxon>Streptophyta</taxon>
        <taxon>Embryophyta</taxon>
        <taxon>Tracheophyta</taxon>
        <taxon>Spermatophyta</taxon>
        <taxon>Magnoliopsida</taxon>
        <taxon>Liliopsida</taxon>
        <taxon>Zingiberales</taxon>
        <taxon>Zingiberaceae</taxon>
        <taxon>Zingiber</taxon>
    </lineage>
</organism>
<gene>
    <name evidence="2" type="ORF">ZIOFF_006615</name>
</gene>
<proteinExistence type="predicted"/>
<dbReference type="AlphaFoldDB" id="A0A8J5LP09"/>
<dbReference type="GO" id="GO:0005886">
    <property type="term" value="C:plasma membrane"/>
    <property type="evidence" value="ECO:0007669"/>
    <property type="project" value="TreeGrafter"/>
</dbReference>
<dbReference type="Proteomes" id="UP000734854">
    <property type="component" value="Unassembled WGS sequence"/>
</dbReference>
<sequence>MLRSRFQSMPSAFNACLIPPEKSEASRSSGFRAALSSKFEQIPIALDMAKDSDGKYRELQKRIHADVYMICAVKECYASFMSIIKYLVDGKRESEVVDGIFSKVKDCIENDSLHELKLSHLPVLCNKFIELIKLLMTNKKDDRGQVIILFQDMLEVVTRDIMEEELPG</sequence>
<protein>
    <recommendedName>
        <fullName evidence="1">Callose synthase helical domain-containing protein</fullName>
    </recommendedName>
</protein>
<reference evidence="2 3" key="1">
    <citation type="submission" date="2020-08" db="EMBL/GenBank/DDBJ databases">
        <title>Plant Genome Project.</title>
        <authorList>
            <person name="Zhang R.-G."/>
        </authorList>
    </citation>
    <scope>NUCLEOTIDE SEQUENCE [LARGE SCALE GENOMIC DNA]</scope>
    <source>
        <tissue evidence="2">Rhizome</tissue>
    </source>
</reference>
<dbReference type="InterPro" id="IPR058851">
    <property type="entry name" value="CALS1_helical"/>
</dbReference>
<evidence type="ECO:0000313" key="2">
    <source>
        <dbReference type="EMBL" id="KAG6532765.1"/>
    </source>
</evidence>
<evidence type="ECO:0000313" key="3">
    <source>
        <dbReference type="Proteomes" id="UP000734854"/>
    </source>
</evidence>
<keyword evidence="3" id="KW-1185">Reference proteome</keyword>
<comment type="caution">
    <text evidence="2">The sequence shown here is derived from an EMBL/GenBank/DDBJ whole genome shotgun (WGS) entry which is preliminary data.</text>
</comment>
<dbReference type="Pfam" id="PF25968">
    <property type="entry name" value="CALS1"/>
    <property type="match status" value="1"/>
</dbReference>